<dbReference type="PROSITE" id="PS50011">
    <property type="entry name" value="PROTEIN_KINASE_DOM"/>
    <property type="match status" value="1"/>
</dbReference>
<dbReference type="InterPro" id="IPR027383">
    <property type="entry name" value="Znf_put"/>
</dbReference>
<evidence type="ECO:0000256" key="3">
    <source>
        <dbReference type="ARBA" id="ARBA00022777"/>
    </source>
</evidence>
<dbReference type="Gene3D" id="1.25.40.10">
    <property type="entry name" value="Tetratricopeptide repeat domain"/>
    <property type="match status" value="2"/>
</dbReference>
<dbReference type="RefSeq" id="WP_321545871.1">
    <property type="nucleotide sequence ID" value="NZ_JAXIVS010000003.1"/>
</dbReference>
<evidence type="ECO:0000256" key="4">
    <source>
        <dbReference type="ARBA" id="ARBA00022840"/>
    </source>
</evidence>
<keyword evidence="5" id="KW-0802">TPR repeat</keyword>
<dbReference type="InterPro" id="IPR011009">
    <property type="entry name" value="Kinase-like_dom_sf"/>
</dbReference>
<evidence type="ECO:0000313" key="9">
    <source>
        <dbReference type="EMBL" id="MDY7227157.1"/>
    </source>
</evidence>
<gene>
    <name evidence="9" type="ORF">SYV04_12175</name>
</gene>
<dbReference type="Pfam" id="PF17874">
    <property type="entry name" value="TPR_MalT"/>
    <property type="match status" value="1"/>
</dbReference>
<keyword evidence="4 6" id="KW-0067">ATP-binding</keyword>
<dbReference type="PANTHER" id="PTHR43289">
    <property type="entry name" value="MITOGEN-ACTIVATED PROTEIN KINASE KINASE KINASE 20-RELATED"/>
    <property type="match status" value="1"/>
</dbReference>
<dbReference type="InterPro" id="IPR017441">
    <property type="entry name" value="Protein_kinase_ATP_BS"/>
</dbReference>
<evidence type="ECO:0000256" key="6">
    <source>
        <dbReference type="PROSITE-ProRule" id="PRU10141"/>
    </source>
</evidence>
<dbReference type="InterPro" id="IPR008271">
    <property type="entry name" value="Ser/Thr_kinase_AS"/>
</dbReference>
<dbReference type="InterPro" id="IPR011990">
    <property type="entry name" value="TPR-like_helical_dom_sf"/>
</dbReference>
<dbReference type="Pfam" id="PF13490">
    <property type="entry name" value="zf-HC2"/>
    <property type="match status" value="1"/>
</dbReference>
<dbReference type="SUPFAM" id="SSF48452">
    <property type="entry name" value="TPR-like"/>
    <property type="match status" value="2"/>
</dbReference>
<feature type="region of interest" description="Disordered" evidence="7">
    <location>
        <begin position="225"/>
        <end position="246"/>
    </location>
</feature>
<evidence type="ECO:0000313" key="10">
    <source>
        <dbReference type="Proteomes" id="UP001291309"/>
    </source>
</evidence>
<dbReference type="Gene3D" id="1.10.510.10">
    <property type="entry name" value="Transferase(Phosphotransferase) domain 1"/>
    <property type="match status" value="1"/>
</dbReference>
<protein>
    <submittedName>
        <fullName evidence="9">Protein kinase</fullName>
    </submittedName>
</protein>
<dbReference type="Gene3D" id="1.10.10.1320">
    <property type="entry name" value="Anti-sigma factor, zinc-finger domain"/>
    <property type="match status" value="1"/>
</dbReference>
<keyword evidence="1" id="KW-0808">Transferase</keyword>
<dbReference type="InterPro" id="IPR041617">
    <property type="entry name" value="TPR_MalT"/>
</dbReference>
<proteinExistence type="predicted"/>
<evidence type="ECO:0000256" key="1">
    <source>
        <dbReference type="ARBA" id="ARBA00022679"/>
    </source>
</evidence>
<sequence length="875" mass="95038">MECPGENLVLEFLEGALPPPSAEAFHAHLDGCALCQRLVGELARAEALEGRPGHEGEQVFLVPGARLDRYFILKQVGIGGMGVVYAAFDPSLDRKVALKVLHGPQSLGGSSEVHRRWLLAEAQALARLSHPHVVTVYEARVIGEQLFLVLEFADGGTLESWLRERSRSWREVLTVFLAAGEGLRAAHEAGIVHRDFKPSNVLIRRDGRVQVTDFGLARLVASPEGPSPALGARDAAPPLSGASSATWRGARAGTPAYMAPEQWERSKADARSDQYSFCVALYEALYGERPPKAEGFLLVPRGRRVPARIRRVLQRGLSSAPEARFPSMRELLAALTREPLTAWRIPLATAAALGLVVLGGVLGGAREEPQPCRGGERRLESAWGPRRRDAVRQMLLSAEGLTAEGSWGGVQRTLNAYASAWVAHYTEACEATRVRGEQSEALLDARMLCLDRRARDLEALTDLLATQPPIAADQAIAAAERLPGLESCAAPYAQAVVPVPAPARVLADTLARHLSEVRALHFTGQYPLALEKALAAKELLRELDHAPSRAELFLEIGELHRARFETRQAEQMLLEAAWEAEAGHHDRVAAEARIALVFIHGDMLLRPALGAPWVRDAHAAVQRLGGDDELEARLAQILGSVLMEQGHCAEAWPHIQRAWALTEKAAPADSLKRDGGLLSLGRGQQCAGELAAARATYQQVLRLREKALGPGHTRVAEALLFEGRVAVEQGDMAGALELVQRALDIERNAKAPRAEMVAIAHSMVATALLGLDRPEEAWHHAQESLAALERVGTQNPSRRAYSWLLLGQIEAKRGHPRAAMEWFERALRAFEGTAQALASETRQRMEALRRGLPPLPVVLPQAQTASDAGVVGPAR</sequence>
<evidence type="ECO:0000259" key="8">
    <source>
        <dbReference type="PROSITE" id="PS50011"/>
    </source>
</evidence>
<dbReference type="SMART" id="SM00028">
    <property type="entry name" value="TPR"/>
    <property type="match status" value="4"/>
</dbReference>
<dbReference type="SUPFAM" id="SSF56112">
    <property type="entry name" value="Protein kinase-like (PK-like)"/>
    <property type="match status" value="1"/>
</dbReference>
<dbReference type="Gene3D" id="3.30.200.20">
    <property type="entry name" value="Phosphorylase Kinase, domain 1"/>
    <property type="match status" value="1"/>
</dbReference>
<dbReference type="Proteomes" id="UP001291309">
    <property type="component" value="Unassembled WGS sequence"/>
</dbReference>
<comment type="caution">
    <text evidence="9">The sequence shown here is derived from an EMBL/GenBank/DDBJ whole genome shotgun (WGS) entry which is preliminary data.</text>
</comment>
<evidence type="ECO:0000256" key="5">
    <source>
        <dbReference type="PROSITE-ProRule" id="PRU00339"/>
    </source>
</evidence>
<dbReference type="InterPro" id="IPR000719">
    <property type="entry name" value="Prot_kinase_dom"/>
</dbReference>
<dbReference type="EMBL" id="JAXIVS010000003">
    <property type="protein sequence ID" value="MDY7227157.1"/>
    <property type="molecule type" value="Genomic_DNA"/>
</dbReference>
<dbReference type="PROSITE" id="PS00107">
    <property type="entry name" value="PROTEIN_KINASE_ATP"/>
    <property type="match status" value="1"/>
</dbReference>
<dbReference type="InterPro" id="IPR041916">
    <property type="entry name" value="Anti_sigma_zinc_sf"/>
</dbReference>
<dbReference type="PROSITE" id="PS50005">
    <property type="entry name" value="TPR"/>
    <property type="match status" value="1"/>
</dbReference>
<dbReference type="InterPro" id="IPR019734">
    <property type="entry name" value="TPR_rpt"/>
</dbReference>
<dbReference type="Pfam" id="PF00069">
    <property type="entry name" value="Pkinase"/>
    <property type="match status" value="1"/>
</dbReference>
<dbReference type="GO" id="GO:0016301">
    <property type="term" value="F:kinase activity"/>
    <property type="evidence" value="ECO:0007669"/>
    <property type="project" value="UniProtKB-KW"/>
</dbReference>
<dbReference type="PROSITE" id="PS00108">
    <property type="entry name" value="PROTEIN_KINASE_ST"/>
    <property type="match status" value="1"/>
</dbReference>
<keyword evidence="3 9" id="KW-0418">Kinase</keyword>
<feature type="binding site" evidence="6">
    <location>
        <position position="99"/>
    </location>
    <ligand>
        <name>ATP</name>
        <dbReference type="ChEBI" id="CHEBI:30616"/>
    </ligand>
</feature>
<feature type="repeat" description="TPR" evidence="5">
    <location>
        <begin position="716"/>
        <end position="749"/>
    </location>
</feature>
<evidence type="ECO:0000256" key="2">
    <source>
        <dbReference type="ARBA" id="ARBA00022741"/>
    </source>
</evidence>
<keyword evidence="2 6" id="KW-0547">Nucleotide-binding</keyword>
<name>A0ABU5H302_9BACT</name>
<feature type="domain" description="Protein kinase" evidence="8">
    <location>
        <begin position="70"/>
        <end position="341"/>
    </location>
</feature>
<organism evidence="9 10">
    <name type="scientific">Hyalangium rubrum</name>
    <dbReference type="NCBI Taxonomy" id="3103134"/>
    <lineage>
        <taxon>Bacteria</taxon>
        <taxon>Pseudomonadati</taxon>
        <taxon>Myxococcota</taxon>
        <taxon>Myxococcia</taxon>
        <taxon>Myxococcales</taxon>
        <taxon>Cystobacterineae</taxon>
        <taxon>Archangiaceae</taxon>
        <taxon>Hyalangium</taxon>
    </lineage>
</organism>
<dbReference type="CDD" id="cd14014">
    <property type="entry name" value="STKc_PknB_like"/>
    <property type="match status" value="1"/>
</dbReference>
<evidence type="ECO:0000256" key="7">
    <source>
        <dbReference type="SAM" id="MobiDB-lite"/>
    </source>
</evidence>
<reference evidence="9 10" key="1">
    <citation type="submission" date="2023-12" db="EMBL/GenBank/DDBJ databases">
        <title>the genome sequence of Hyalangium sp. s54d21.</title>
        <authorList>
            <person name="Zhang X."/>
        </authorList>
    </citation>
    <scope>NUCLEOTIDE SEQUENCE [LARGE SCALE GENOMIC DNA]</scope>
    <source>
        <strain evidence="10">s54d21</strain>
    </source>
</reference>
<dbReference type="PANTHER" id="PTHR43289:SF34">
    <property type="entry name" value="SERINE_THREONINE-PROTEIN KINASE YBDM-RELATED"/>
    <property type="match status" value="1"/>
</dbReference>
<keyword evidence="10" id="KW-1185">Reference proteome</keyword>
<accession>A0ABU5H302</accession>